<dbReference type="InterPro" id="IPR003593">
    <property type="entry name" value="AAA+_ATPase"/>
</dbReference>
<evidence type="ECO:0000256" key="3">
    <source>
        <dbReference type="ARBA" id="ARBA00022840"/>
    </source>
</evidence>
<proteinExistence type="inferred from homology"/>
<dbReference type="AlphaFoldDB" id="A0A482TAS3"/>
<evidence type="ECO:0000256" key="2">
    <source>
        <dbReference type="ARBA" id="ARBA00022741"/>
    </source>
</evidence>
<evidence type="ECO:0000256" key="4">
    <source>
        <dbReference type="SAM" id="MobiDB-lite"/>
    </source>
</evidence>
<dbReference type="GO" id="GO:0016887">
    <property type="term" value="F:ATP hydrolysis activity"/>
    <property type="evidence" value="ECO:0007669"/>
    <property type="project" value="InterPro"/>
</dbReference>
<accession>A0A482TAS3</accession>
<reference evidence="6 7" key="1">
    <citation type="submission" date="2018-12" db="EMBL/GenBank/DDBJ databases">
        <title>Genome analysis provides insights into bioremediation potentialities of Halogeometricum borinquense strain N11.</title>
        <authorList>
            <person name="Najjari A."/>
            <person name="Youssef N."/>
            <person name="Fhoula I."/>
            <person name="Ben Dhia O."/>
            <person name="Mahjoubi M."/>
            <person name="Ouzari H.I."/>
            <person name="Cherif A."/>
        </authorList>
    </citation>
    <scope>NUCLEOTIDE SEQUENCE [LARGE SCALE GENOMIC DNA]</scope>
    <source>
        <strain evidence="6 7">N11</strain>
    </source>
</reference>
<feature type="region of interest" description="Disordered" evidence="4">
    <location>
        <begin position="707"/>
        <end position="726"/>
    </location>
</feature>
<comment type="similarity">
    <text evidence="1">Belongs to the AAA ATPase family.</text>
</comment>
<dbReference type="SUPFAM" id="SSF52540">
    <property type="entry name" value="P-loop containing nucleoside triphosphate hydrolases"/>
    <property type="match status" value="1"/>
</dbReference>
<comment type="caution">
    <text evidence="6">The sequence shown here is derived from an EMBL/GenBank/DDBJ whole genome shotgun (WGS) entry which is preliminary data.</text>
</comment>
<dbReference type="Pfam" id="PF22977">
    <property type="entry name" value="WHD"/>
    <property type="match status" value="1"/>
</dbReference>
<evidence type="ECO:0000259" key="5">
    <source>
        <dbReference type="SMART" id="SM00382"/>
    </source>
</evidence>
<sequence>MSYEGTIDHLLDELGCLDYLLREFLGDRHAELPRSQLGLVERLQSNESHASPSATQLVVPEHARDDLERYRTRIEKKRRAATEAGVDLRLQTLADAFDLTRQHLDALLLALFPDVDPAGTELFSELQNDASKQRPTVRLVADLFSTTPDEFLTATELFGQGSPLHEYSLLVLDPPEGTRQTGSKLDYSIRVDDRIYAFLLGHGTVDPGLRTPSSVQSADAVDAFLTETTADATLDDLLIEDDTYSTLASLRDSEESGRRLYFHGPRGSGPQRAAEALCEEEAYLQVDLPAVLEAGILDMVVREAALQARPVVVTGADEATSASADGDRSLSAVIDRFDPVVSDVFLLGESSWTPAGTSQQPVDALVGFDRPTIPLRRQFWQAHADDLPDDLDPERMASTFDLTLGQMESALAAANTLAGGDELTVEHVRKGCRAQSSSQLADLAQQITPTIAREEVMLRERTDKKLDQLQAHISNRGRIYDDWGFRDKEKNAGVVALFKGKPGTGKTMAAEALANEVGMHIYKIDLSSVVSKYIGETEENLEQIFQAAEQSNAILLFDEADSVFGDRAEVSDATDRYANAEVNYLLQRIETYDGVILLTTNYASNIDEAFTRRINHTVRFENPQEETREAIWEAAFPDETPTDGIDAEWLAQFDFSGGEIASLAKRIAVEAASCGDESIQMKHAVRVLERDYRDAGRVVRKSEFEPYDEALVEPAQEPDGRRRNRR</sequence>
<keyword evidence="2" id="KW-0547">Nucleotide-binding</keyword>
<name>A0A482TAS3_9EURY</name>
<dbReference type="Proteomes" id="UP000294028">
    <property type="component" value="Unassembled WGS sequence"/>
</dbReference>
<dbReference type="InterPro" id="IPR027417">
    <property type="entry name" value="P-loop_NTPase"/>
</dbReference>
<keyword evidence="3 6" id="KW-0067">ATP-binding</keyword>
<organism evidence="6 7">
    <name type="scientific">Halogeometricum borinquense</name>
    <dbReference type="NCBI Taxonomy" id="60847"/>
    <lineage>
        <taxon>Archaea</taxon>
        <taxon>Methanobacteriati</taxon>
        <taxon>Methanobacteriota</taxon>
        <taxon>Stenosarchaea group</taxon>
        <taxon>Halobacteria</taxon>
        <taxon>Halobacteriales</taxon>
        <taxon>Haloferacaceae</taxon>
        <taxon>Halogeometricum</taxon>
    </lineage>
</organism>
<dbReference type="GO" id="GO:0005524">
    <property type="term" value="F:ATP binding"/>
    <property type="evidence" value="ECO:0007669"/>
    <property type="project" value="UniProtKB-KW"/>
</dbReference>
<dbReference type="CDD" id="cd19481">
    <property type="entry name" value="RecA-like_protease"/>
    <property type="match status" value="1"/>
</dbReference>
<dbReference type="Pfam" id="PF00004">
    <property type="entry name" value="AAA"/>
    <property type="match status" value="1"/>
</dbReference>
<dbReference type="InterPro" id="IPR050221">
    <property type="entry name" value="26S_Proteasome_ATPase"/>
</dbReference>
<dbReference type="SMART" id="SM00382">
    <property type="entry name" value="AAA"/>
    <property type="match status" value="1"/>
</dbReference>
<evidence type="ECO:0000256" key="1">
    <source>
        <dbReference type="ARBA" id="ARBA00006914"/>
    </source>
</evidence>
<protein>
    <submittedName>
        <fullName evidence="6">ATP-binding protein</fullName>
    </submittedName>
</protein>
<evidence type="ECO:0000313" key="6">
    <source>
        <dbReference type="EMBL" id="RYJ13326.1"/>
    </source>
</evidence>
<dbReference type="Gene3D" id="3.40.50.300">
    <property type="entry name" value="P-loop containing nucleotide triphosphate hydrolases"/>
    <property type="match status" value="1"/>
</dbReference>
<dbReference type="RefSeq" id="WP_129783777.1">
    <property type="nucleotide sequence ID" value="NZ_RZHH01000002.1"/>
</dbReference>
<dbReference type="InterPro" id="IPR054472">
    <property type="entry name" value="WHD"/>
</dbReference>
<gene>
    <name evidence="6" type="ORF">ELS19_04665</name>
</gene>
<dbReference type="EMBL" id="RZHH01000002">
    <property type="protein sequence ID" value="RYJ13326.1"/>
    <property type="molecule type" value="Genomic_DNA"/>
</dbReference>
<dbReference type="PANTHER" id="PTHR23073">
    <property type="entry name" value="26S PROTEASOME REGULATORY SUBUNIT"/>
    <property type="match status" value="1"/>
</dbReference>
<feature type="domain" description="AAA+ ATPase" evidence="5">
    <location>
        <begin position="492"/>
        <end position="624"/>
    </location>
</feature>
<evidence type="ECO:0000313" key="7">
    <source>
        <dbReference type="Proteomes" id="UP000294028"/>
    </source>
</evidence>
<dbReference type="InterPro" id="IPR003959">
    <property type="entry name" value="ATPase_AAA_core"/>
</dbReference>